<feature type="transmembrane region" description="Helical" evidence="2">
    <location>
        <begin position="112"/>
        <end position="133"/>
    </location>
</feature>
<dbReference type="OrthoDB" id="3945378at2759"/>
<feature type="transmembrane region" description="Helical" evidence="2">
    <location>
        <begin position="160"/>
        <end position="189"/>
    </location>
</feature>
<dbReference type="InterPro" id="IPR003615">
    <property type="entry name" value="HNH_nuc"/>
</dbReference>
<keyword evidence="5" id="KW-1185">Reference proteome</keyword>
<evidence type="ECO:0000313" key="5">
    <source>
        <dbReference type="Proteomes" id="UP000754883"/>
    </source>
</evidence>
<accession>A0A9N9UEI2</accession>
<comment type="caution">
    <text evidence="4">The sequence shown here is derived from an EMBL/GenBank/DDBJ whole genome shotgun (WGS) entry which is preliminary data.</text>
</comment>
<proteinExistence type="predicted"/>
<feature type="transmembrane region" description="Helical" evidence="2">
    <location>
        <begin position="210"/>
        <end position="229"/>
    </location>
</feature>
<dbReference type="AlphaFoldDB" id="A0A9N9UEI2"/>
<dbReference type="Pfam" id="PF13391">
    <property type="entry name" value="HNH_2"/>
    <property type="match status" value="1"/>
</dbReference>
<reference evidence="4 5" key="2">
    <citation type="submission" date="2021-10" db="EMBL/GenBank/DDBJ databases">
        <authorList>
            <person name="Piombo E."/>
        </authorList>
    </citation>
    <scope>NUCLEOTIDE SEQUENCE [LARGE SCALE GENOMIC DNA]</scope>
</reference>
<feature type="region of interest" description="Disordered" evidence="1">
    <location>
        <begin position="515"/>
        <end position="539"/>
    </location>
</feature>
<feature type="transmembrane region" description="Helical" evidence="2">
    <location>
        <begin position="52"/>
        <end position="70"/>
    </location>
</feature>
<dbReference type="Proteomes" id="UP000754883">
    <property type="component" value="Unassembled WGS sequence"/>
</dbReference>
<gene>
    <name evidence="4" type="ORF">CBYS24578_00012756</name>
</gene>
<organism evidence="4 5">
    <name type="scientific">Clonostachys byssicola</name>
    <dbReference type="NCBI Taxonomy" id="160290"/>
    <lineage>
        <taxon>Eukaryota</taxon>
        <taxon>Fungi</taxon>
        <taxon>Dikarya</taxon>
        <taxon>Ascomycota</taxon>
        <taxon>Pezizomycotina</taxon>
        <taxon>Sordariomycetes</taxon>
        <taxon>Hypocreomycetidae</taxon>
        <taxon>Hypocreales</taxon>
        <taxon>Bionectriaceae</taxon>
        <taxon>Clonostachys</taxon>
    </lineage>
</organism>
<dbReference type="EMBL" id="CABFNO020001404">
    <property type="protein sequence ID" value="CAG9986479.1"/>
    <property type="molecule type" value="Genomic_DNA"/>
</dbReference>
<feature type="region of interest" description="Disordered" evidence="1">
    <location>
        <begin position="556"/>
        <end position="588"/>
    </location>
</feature>
<feature type="compositionally biased region" description="Acidic residues" evidence="1">
    <location>
        <begin position="528"/>
        <end position="539"/>
    </location>
</feature>
<evidence type="ECO:0000256" key="2">
    <source>
        <dbReference type="SAM" id="Phobius"/>
    </source>
</evidence>
<protein>
    <recommendedName>
        <fullName evidence="3">HNH nuclease domain-containing protein</fullName>
    </recommendedName>
</protein>
<feature type="transmembrane region" description="Helical" evidence="2">
    <location>
        <begin position="82"/>
        <end position="100"/>
    </location>
</feature>
<reference evidence="5" key="1">
    <citation type="submission" date="2019-06" db="EMBL/GenBank/DDBJ databases">
        <authorList>
            <person name="Broberg M."/>
        </authorList>
    </citation>
    <scope>NUCLEOTIDE SEQUENCE [LARGE SCALE GENOMIC DNA]</scope>
</reference>
<name>A0A9N9UEI2_9HYPO</name>
<evidence type="ECO:0000313" key="4">
    <source>
        <dbReference type="EMBL" id="CAG9986479.1"/>
    </source>
</evidence>
<keyword evidence="2" id="KW-0472">Membrane</keyword>
<evidence type="ECO:0000256" key="1">
    <source>
        <dbReference type="SAM" id="MobiDB-lite"/>
    </source>
</evidence>
<feature type="domain" description="HNH nuclease" evidence="3">
    <location>
        <begin position="362"/>
        <end position="421"/>
    </location>
</feature>
<evidence type="ECO:0000259" key="3">
    <source>
        <dbReference type="Pfam" id="PF13391"/>
    </source>
</evidence>
<keyword evidence="2" id="KW-0812">Transmembrane</keyword>
<sequence length="617" mass="68401">MYHQVANPISTRASTGNEVAAQDLYGLGVRVGIYLQAIGMCLSVLRLQANSFKITCSGLTVAILVCWTRLVVDKEISPAEAFLIILLTSVLSYPALSSILCPNALVGESLGIITTCVANIWHGIALIVFWAVLYNKLPALGTPNKVFLFAPWRMDGGFRIFALIFSVINFMAIMVTVAMSAILLGTSFLNWKYEREDSLGYRWTGRFEGAARISAAASIIPIVIFIVSIEMDIKANGLTPTQQLSQPGQAIPLAIGAITFLDCFLALIGTPNDDDGLEWVKDKIRDIYLLPVLATTSSKSSQLVDTDRPAYLDKYPVIPSFDHWRFPHGNLPAIWKEAIIPPAPRLPSLEKKIAALARDTTCRISRYGGAIEVAHFVPTADEKWFLSNTMDRYGSSGSDPQPIDDPSNLITLRRDLHHLFNTTRRFTFVPKRDVPDKARCLAPHVFSPDDNNEHVFARFAWTIFSDQTARFFMGMAEYATLLFDPKTDEIKEVKLRALDVQTQFEIFDAFPKSRSASSRKRQQGPSAQDDEFSVAEEEGDASIPHNLKALLELGHPPRSTDSVRSEGQGAAVRRVRIPTRPPDPSEGAEAFQLALHWKFSHEAGRSCKRIDTESTKG</sequence>
<keyword evidence="2" id="KW-1133">Transmembrane helix</keyword>